<dbReference type="SUPFAM" id="SSF50952">
    <property type="entry name" value="Soluble quinoprotein glucose dehydrogenase"/>
    <property type="match status" value="1"/>
</dbReference>
<gene>
    <name evidence="2" type="ORF">LZ495_20355</name>
</gene>
<dbReference type="Proteomes" id="UP001165378">
    <property type="component" value="Unassembled WGS sequence"/>
</dbReference>
<accession>A0AA41Q0Z4</accession>
<dbReference type="Pfam" id="PF08310">
    <property type="entry name" value="LGFP"/>
    <property type="match status" value="7"/>
</dbReference>
<protein>
    <submittedName>
        <fullName evidence="2">PQQ-dependent sugar dehydrogenase</fullName>
    </submittedName>
</protein>
<dbReference type="InterPro" id="IPR012938">
    <property type="entry name" value="Glc/Sorbosone_DH"/>
</dbReference>
<dbReference type="Gene3D" id="2.60.40.10">
    <property type="entry name" value="Immunoglobulins"/>
    <property type="match status" value="1"/>
</dbReference>
<dbReference type="Pfam" id="PF18911">
    <property type="entry name" value="PKD_4"/>
    <property type="match status" value="1"/>
</dbReference>
<name>A0AA41Q0Z4_9ACTN</name>
<dbReference type="InterPro" id="IPR013207">
    <property type="entry name" value="LGFP"/>
</dbReference>
<organism evidence="2 3">
    <name type="scientific">Yinghuangia soli</name>
    <dbReference type="NCBI Taxonomy" id="2908204"/>
    <lineage>
        <taxon>Bacteria</taxon>
        <taxon>Bacillati</taxon>
        <taxon>Actinomycetota</taxon>
        <taxon>Actinomycetes</taxon>
        <taxon>Kitasatosporales</taxon>
        <taxon>Streptomycetaceae</taxon>
        <taxon>Yinghuangia</taxon>
    </lineage>
</organism>
<dbReference type="InterPro" id="IPR013783">
    <property type="entry name" value="Ig-like_fold"/>
</dbReference>
<dbReference type="CDD" id="cd00146">
    <property type="entry name" value="PKD"/>
    <property type="match status" value="1"/>
</dbReference>
<reference evidence="2" key="1">
    <citation type="submission" date="2022-01" db="EMBL/GenBank/DDBJ databases">
        <title>Genome-Based Taxonomic Classification of the Phylum Actinobacteria.</title>
        <authorList>
            <person name="Gao Y."/>
        </authorList>
    </citation>
    <scope>NUCLEOTIDE SEQUENCE</scope>
    <source>
        <strain evidence="2">KLBMP 8922</strain>
    </source>
</reference>
<dbReference type="InterPro" id="IPR011041">
    <property type="entry name" value="Quinoprot_gluc/sorb_DH_b-prop"/>
</dbReference>
<dbReference type="AlphaFoldDB" id="A0AA41Q0Z4"/>
<feature type="domain" description="PKD" evidence="1">
    <location>
        <begin position="426"/>
        <end position="476"/>
    </location>
</feature>
<evidence type="ECO:0000259" key="1">
    <source>
        <dbReference type="PROSITE" id="PS50093"/>
    </source>
</evidence>
<dbReference type="InterPro" id="IPR022409">
    <property type="entry name" value="PKD/Chitinase_dom"/>
</dbReference>
<dbReference type="Pfam" id="PF07995">
    <property type="entry name" value="GSDH"/>
    <property type="match status" value="1"/>
</dbReference>
<sequence length="1033" mass="110194">MGIVLTLTAGLFWYTLAERGEAAQTLPPGFSVRESTTGQQGLTTDFVFTPDGGYITIGKSGHVAYVSAGGQVTPLKDIPVDDTLDLGLTGMALAPDFATNRTMYTAYTTTDGKLRLSRWKVDGQSAPTGLSDEFVMVEAPARFTAHAITGVLADADGYVWLSIGDNADFVPVDPRALDAQKPDSPYGKLMRLDNQGRGVPGNPGYNAAAPDSWASRMYASGFRSPFRLSLDPVTGAPLVGDVGWGTWEEIDLVRAGDNYGWPCWEGDFPTAGYTDLPGCKGVAASKPLYAYNHDGKGASVTGGVVYTGISYPEQYRNSYFFGDYSQRMIRTMKIRDAQGAQLANPVAEVFSHDPNTDWRSTSTGPAKFAAAPGNGDIVYVDLYTNSVKRLVYEAGNRAPVAKATTTVDPAQLTVTFDASDSNDLDGDPLTYAWDFGDGESGTGPVVTHKYEEPGDYEATVTVTDTGGKTGTYKVKVVPANHAPKIEWTAPAADRKFKVGEKVRIEAQATDTEDGALNLRWEVVMAHCYGGTCHAHNDSGHEGGTFDRAFPDHGDDTHMQLTAIATDSKGVTTQRVYAAWPKLVTLTVKADTPVTVTLNSHQAASVPVVVGSKVTMTAPETATDGVATFARWGDDETERAREAVMPDHDWELTLDYATPIDKRLAAEPAVAALLGAPTGPEVGDADLRSREFAKGRAYWSRAAGVHVIRGELLANYLAQGGAANFGPPTTDELTAPDGVGKYHQFGPGASAYWSPRTGSHMVWGAIHAKWRALGGEGGSLGYPATDEGNTGRPGGRYNNFEKGSITWSATTGAHAVSGAFGAKYAQYGWDAGILGFPVSDEAPTGRPGGRYINFQNGVIIVSDVGGARAVYGGIFTKWGQTGWDGGYLGFPLTDEANTGRPGGRYAVFQGGTIYWSAQTGPQVVMGAIAQKYAEYNWDSGGLGFPTTSEASTRNGAARFNHFQGGAIYWSPQTGAHAIYGGIRVRWDAKGAETSYLGLPTSEEYSVNGGRRQDFQFGYIVWTPANGGTLTDRRY</sequence>
<dbReference type="SMART" id="SM00089">
    <property type="entry name" value="PKD"/>
    <property type="match status" value="1"/>
</dbReference>
<evidence type="ECO:0000313" key="3">
    <source>
        <dbReference type="Proteomes" id="UP001165378"/>
    </source>
</evidence>
<dbReference type="PANTHER" id="PTHR19328">
    <property type="entry name" value="HEDGEHOG-INTERACTING PROTEIN"/>
    <property type="match status" value="1"/>
</dbReference>
<dbReference type="GO" id="GO:0005975">
    <property type="term" value="P:carbohydrate metabolic process"/>
    <property type="evidence" value="ECO:0007669"/>
    <property type="project" value="UniProtKB-ARBA"/>
</dbReference>
<dbReference type="SUPFAM" id="SSF49299">
    <property type="entry name" value="PKD domain"/>
    <property type="match status" value="1"/>
</dbReference>
<dbReference type="Gene3D" id="2.120.10.30">
    <property type="entry name" value="TolB, C-terminal domain"/>
    <property type="match status" value="1"/>
</dbReference>
<dbReference type="InterPro" id="IPR011042">
    <property type="entry name" value="6-blade_b-propeller_TolB-like"/>
</dbReference>
<keyword evidence="3" id="KW-1185">Reference proteome</keyword>
<dbReference type="PANTHER" id="PTHR19328:SF13">
    <property type="entry name" value="HIPL1 PROTEIN"/>
    <property type="match status" value="1"/>
</dbReference>
<evidence type="ECO:0000313" key="2">
    <source>
        <dbReference type="EMBL" id="MCF2529553.1"/>
    </source>
</evidence>
<dbReference type="RefSeq" id="WP_235053887.1">
    <property type="nucleotide sequence ID" value="NZ_JAKFHA010000011.1"/>
</dbReference>
<dbReference type="EMBL" id="JAKFHA010000011">
    <property type="protein sequence ID" value="MCF2529553.1"/>
    <property type="molecule type" value="Genomic_DNA"/>
</dbReference>
<comment type="caution">
    <text evidence="2">The sequence shown here is derived from an EMBL/GenBank/DDBJ whole genome shotgun (WGS) entry which is preliminary data.</text>
</comment>
<dbReference type="InterPro" id="IPR000601">
    <property type="entry name" value="PKD_dom"/>
</dbReference>
<dbReference type="InterPro" id="IPR035986">
    <property type="entry name" value="PKD_dom_sf"/>
</dbReference>
<dbReference type="PROSITE" id="PS50093">
    <property type="entry name" value="PKD"/>
    <property type="match status" value="1"/>
</dbReference>
<proteinExistence type="predicted"/>